<dbReference type="InterPro" id="IPR050306">
    <property type="entry name" value="PfkB_Carbo_kinase"/>
</dbReference>
<sequence>MSRALVIGEALIDIVERDGQVSGEYVGGSPLNVAVGLGRLGRPVDFWTHIGDDPRGHRIADYVTASGARLVPAGTTAARTSTARVTLAEDGSAAYAFDIDWQLPGSSTVPPPLLVHTGSIAAALDPGCLAVAALIDAYRISATVTLDPNVRPGLLPDPVLGRERIEHLVERSDVVKVSDEDLRWIDPDRSAERIARSWLASGPSIVAVTLGERGAFAVCAAGTARVAARPVAVVDTVGAGDAFMVGLIDALWQHGLLGADRRGDLERISLDALTAALEIANLSAALTVARAGADLPDRAARDAAARRE</sequence>
<keyword evidence="8" id="KW-1185">Reference proteome</keyword>
<dbReference type="InterPro" id="IPR011611">
    <property type="entry name" value="PfkB_dom"/>
</dbReference>
<evidence type="ECO:0000256" key="3">
    <source>
        <dbReference type="ARBA" id="ARBA00022741"/>
    </source>
</evidence>
<dbReference type="Proteomes" id="UP000179734">
    <property type="component" value="Unassembled WGS sequence"/>
</dbReference>
<keyword evidence="4 7" id="KW-0418">Kinase</keyword>
<evidence type="ECO:0000256" key="5">
    <source>
        <dbReference type="ARBA" id="ARBA00022840"/>
    </source>
</evidence>
<dbReference type="CDD" id="cd01167">
    <property type="entry name" value="bac_FRK"/>
    <property type="match status" value="1"/>
</dbReference>
<accession>A0A1S1NFK2</accession>
<evidence type="ECO:0000313" key="8">
    <source>
        <dbReference type="Proteomes" id="UP000179734"/>
    </source>
</evidence>
<organism evidence="7 8">
    <name type="scientific">Mycobacterium talmoniae</name>
    <dbReference type="NCBI Taxonomy" id="1858794"/>
    <lineage>
        <taxon>Bacteria</taxon>
        <taxon>Bacillati</taxon>
        <taxon>Actinomycetota</taxon>
        <taxon>Actinomycetes</taxon>
        <taxon>Mycobacteriales</taxon>
        <taxon>Mycobacteriaceae</taxon>
        <taxon>Mycobacterium</taxon>
    </lineage>
</organism>
<dbReference type="PROSITE" id="PS00584">
    <property type="entry name" value="PFKB_KINASES_2"/>
    <property type="match status" value="1"/>
</dbReference>
<keyword evidence="5" id="KW-0067">ATP-binding</keyword>
<dbReference type="RefSeq" id="WP_071028562.1">
    <property type="nucleotide sequence ID" value="NZ_MLQM01000124.1"/>
</dbReference>
<gene>
    <name evidence="7" type="ORF">BKN37_19235</name>
</gene>
<comment type="similarity">
    <text evidence="1">Belongs to the carbohydrate kinase PfkB family.</text>
</comment>
<dbReference type="SUPFAM" id="SSF53613">
    <property type="entry name" value="Ribokinase-like"/>
    <property type="match status" value="1"/>
</dbReference>
<dbReference type="GO" id="GO:0005524">
    <property type="term" value="F:ATP binding"/>
    <property type="evidence" value="ECO:0007669"/>
    <property type="project" value="UniProtKB-KW"/>
</dbReference>
<dbReference type="PROSITE" id="PS00583">
    <property type="entry name" value="PFKB_KINASES_1"/>
    <property type="match status" value="1"/>
</dbReference>
<dbReference type="PANTHER" id="PTHR43085">
    <property type="entry name" value="HEXOKINASE FAMILY MEMBER"/>
    <property type="match status" value="1"/>
</dbReference>
<keyword evidence="3" id="KW-0547">Nucleotide-binding</keyword>
<dbReference type="GO" id="GO:0016301">
    <property type="term" value="F:kinase activity"/>
    <property type="evidence" value="ECO:0007669"/>
    <property type="project" value="UniProtKB-KW"/>
</dbReference>
<protein>
    <submittedName>
        <fullName evidence="7">Carbohydrate kinase</fullName>
    </submittedName>
</protein>
<evidence type="ECO:0000313" key="7">
    <source>
        <dbReference type="EMBL" id="OHU99407.1"/>
    </source>
</evidence>
<keyword evidence="2" id="KW-0808">Transferase</keyword>
<feature type="domain" description="Carbohydrate kinase PfkB" evidence="6">
    <location>
        <begin position="3"/>
        <end position="296"/>
    </location>
</feature>
<dbReference type="Pfam" id="PF00294">
    <property type="entry name" value="PfkB"/>
    <property type="match status" value="1"/>
</dbReference>
<dbReference type="InterPro" id="IPR029056">
    <property type="entry name" value="Ribokinase-like"/>
</dbReference>
<dbReference type="EMBL" id="MLQM01000124">
    <property type="protein sequence ID" value="OHU99407.1"/>
    <property type="molecule type" value="Genomic_DNA"/>
</dbReference>
<comment type="caution">
    <text evidence="7">The sequence shown here is derived from an EMBL/GenBank/DDBJ whole genome shotgun (WGS) entry which is preliminary data.</text>
</comment>
<name>A0A1S1NFK2_9MYCO</name>
<dbReference type="AlphaFoldDB" id="A0A1S1NFK2"/>
<evidence type="ECO:0000256" key="4">
    <source>
        <dbReference type="ARBA" id="ARBA00022777"/>
    </source>
</evidence>
<reference evidence="7 8" key="1">
    <citation type="submission" date="2016-10" db="EMBL/GenBank/DDBJ databases">
        <title>Genome sequence of Mycobacterium talmonii.</title>
        <authorList>
            <person name="Greninger A.L."/>
            <person name="Elliott B."/>
            <person name="Vasireddy S."/>
            <person name="Vasireddy R."/>
        </authorList>
    </citation>
    <scope>NUCLEOTIDE SEQUENCE [LARGE SCALE GENOMIC DNA]</scope>
    <source>
        <strain evidence="8">NE-TNMC-100812</strain>
    </source>
</reference>
<dbReference type="InterPro" id="IPR002173">
    <property type="entry name" value="Carboh/pur_kinase_PfkB_CS"/>
</dbReference>
<evidence type="ECO:0000259" key="6">
    <source>
        <dbReference type="Pfam" id="PF00294"/>
    </source>
</evidence>
<dbReference type="PANTHER" id="PTHR43085:SF1">
    <property type="entry name" value="PSEUDOURIDINE KINASE-RELATED"/>
    <property type="match status" value="1"/>
</dbReference>
<evidence type="ECO:0000256" key="1">
    <source>
        <dbReference type="ARBA" id="ARBA00010688"/>
    </source>
</evidence>
<evidence type="ECO:0000256" key="2">
    <source>
        <dbReference type="ARBA" id="ARBA00022679"/>
    </source>
</evidence>
<proteinExistence type="inferred from homology"/>
<dbReference type="Gene3D" id="3.40.1190.20">
    <property type="match status" value="1"/>
</dbReference>